<name>A0A1X7HYH3_9SPHI</name>
<dbReference type="RefSeq" id="WP_058699760.1">
    <property type="nucleotide sequence ID" value="NZ_FXAU01000001.1"/>
</dbReference>
<sequence>MEKELKEFDIHGTVFLVDVNKLELREKEDETNIIRFDEMEYLGNGYRFDYDVEKNRLSSGWGNHEVTVTIPEFSVLDPIGMGNKYKLSLDVIKKRNDYDIMVDPVAYDLRVNKGMLPTIDIEGHTFYVDIRMDKLRPKDDFLSNGIAFSHIEDYFNDSSGTYLIPYNPKTREMGEIDYENITEIPKNLVVIEFPNELKLDPIGWNRQHGFDLKDGLMEVGLQMSFTAKKGKWEDIYVPQKIKENLDKIKKENKNSNTPYNSERKKGRKM</sequence>
<gene>
    <name evidence="2" type="ORF">SAMN05660862_0170</name>
</gene>
<dbReference type="Proteomes" id="UP000192980">
    <property type="component" value="Unassembled WGS sequence"/>
</dbReference>
<dbReference type="OrthoDB" id="771660at2"/>
<accession>A0A1X7HYH3</accession>
<evidence type="ECO:0000313" key="2">
    <source>
        <dbReference type="EMBL" id="SMG06479.1"/>
    </source>
</evidence>
<protein>
    <submittedName>
        <fullName evidence="2">Uncharacterized protein</fullName>
    </submittedName>
</protein>
<feature type="region of interest" description="Disordered" evidence="1">
    <location>
        <begin position="246"/>
        <end position="269"/>
    </location>
</feature>
<keyword evidence="3" id="KW-1185">Reference proteome</keyword>
<evidence type="ECO:0000256" key="1">
    <source>
        <dbReference type="SAM" id="MobiDB-lite"/>
    </source>
</evidence>
<evidence type="ECO:0000313" key="3">
    <source>
        <dbReference type="Proteomes" id="UP000192980"/>
    </source>
</evidence>
<organism evidence="2 3">
    <name type="scientific">Sphingobacterium psychroaquaticum</name>
    <dbReference type="NCBI Taxonomy" id="561061"/>
    <lineage>
        <taxon>Bacteria</taxon>
        <taxon>Pseudomonadati</taxon>
        <taxon>Bacteroidota</taxon>
        <taxon>Sphingobacteriia</taxon>
        <taxon>Sphingobacteriales</taxon>
        <taxon>Sphingobacteriaceae</taxon>
        <taxon>Sphingobacterium</taxon>
    </lineage>
</organism>
<proteinExistence type="predicted"/>
<dbReference type="AlphaFoldDB" id="A0A1X7HYH3"/>
<reference evidence="2 3" key="1">
    <citation type="submission" date="2017-04" db="EMBL/GenBank/DDBJ databases">
        <authorList>
            <person name="Afonso C.L."/>
            <person name="Miller P.J."/>
            <person name="Scott M.A."/>
            <person name="Spackman E."/>
            <person name="Goraichik I."/>
            <person name="Dimitrov K.M."/>
            <person name="Suarez D.L."/>
            <person name="Swayne D.E."/>
        </authorList>
    </citation>
    <scope>NUCLEOTIDE SEQUENCE [LARGE SCALE GENOMIC DNA]</scope>
    <source>
        <strain evidence="2 3">DSM 22418</strain>
    </source>
</reference>
<dbReference type="STRING" id="561061.SAMN05660862_0170"/>
<dbReference type="EMBL" id="FXAU01000001">
    <property type="protein sequence ID" value="SMG06479.1"/>
    <property type="molecule type" value="Genomic_DNA"/>
</dbReference>